<comment type="caution">
    <text evidence="3">The sequence shown here is derived from an EMBL/GenBank/DDBJ whole genome shotgun (WGS) entry which is preliminary data.</text>
</comment>
<feature type="transmembrane region" description="Helical" evidence="1">
    <location>
        <begin position="81"/>
        <end position="100"/>
    </location>
</feature>
<reference evidence="3 4" key="1">
    <citation type="submission" date="2018-08" db="EMBL/GenBank/DDBJ databases">
        <title>A genome reference for cultivated species of the human gut microbiota.</title>
        <authorList>
            <person name="Zou Y."/>
            <person name="Xue W."/>
            <person name="Luo G."/>
        </authorList>
    </citation>
    <scope>NUCLEOTIDE SEQUENCE [LARGE SCALE GENOMIC DNA]</scope>
    <source>
        <strain evidence="3 4">OF03-11</strain>
    </source>
</reference>
<dbReference type="Proteomes" id="UP001212263">
    <property type="component" value="Unassembled WGS sequence"/>
</dbReference>
<dbReference type="RefSeq" id="WP_013611988.1">
    <property type="nucleotide sequence ID" value="NZ_JABWDG010000024.1"/>
</dbReference>
<gene>
    <name evidence="3" type="ORF">DXA53_12380</name>
    <name evidence="2" type="ORF">PN645_09945</name>
</gene>
<protein>
    <submittedName>
        <fullName evidence="3">DUF4199 domain-containing protein</fullName>
    </submittedName>
</protein>
<feature type="transmembrane region" description="Helical" evidence="1">
    <location>
        <begin position="12"/>
        <end position="32"/>
    </location>
</feature>
<evidence type="ECO:0000313" key="2">
    <source>
        <dbReference type="EMBL" id="MDB9223322.1"/>
    </source>
</evidence>
<feature type="transmembrane region" description="Helical" evidence="1">
    <location>
        <begin position="149"/>
        <end position="167"/>
    </location>
</feature>
<organism evidence="3 4">
    <name type="scientific">Odoribacter splanchnicus</name>
    <dbReference type="NCBI Taxonomy" id="28118"/>
    <lineage>
        <taxon>Bacteria</taxon>
        <taxon>Pseudomonadati</taxon>
        <taxon>Bacteroidota</taxon>
        <taxon>Bacteroidia</taxon>
        <taxon>Bacteroidales</taxon>
        <taxon>Odoribacteraceae</taxon>
        <taxon>Odoribacter</taxon>
    </lineage>
</organism>
<keyword evidence="1" id="KW-0812">Transmembrane</keyword>
<sequence>MAPSKKKNFFSQNTLFGLFVGLSFIAVAYAYYRSGRGVSLNPQLNNVILLLSIVGAFIGVRKYRDELPDNCLSYGKALGACTYLIAVASVIYGCFVFYLYRHHPELLENYLTSIETTFKEVYSDSAFTENMISMLKAFTTPATIAFAETFNKIFTGFIFSLLLAGLLRRTRKNEFI</sequence>
<accession>A0A3D1UI24</accession>
<dbReference type="Proteomes" id="UP000284434">
    <property type="component" value="Unassembled WGS sequence"/>
</dbReference>
<evidence type="ECO:0000313" key="4">
    <source>
        <dbReference type="Proteomes" id="UP000284434"/>
    </source>
</evidence>
<reference evidence="2" key="2">
    <citation type="submission" date="2023-01" db="EMBL/GenBank/DDBJ databases">
        <title>Human gut microbiome strain richness.</title>
        <authorList>
            <person name="Chen-Liaw A."/>
        </authorList>
    </citation>
    <scope>NUCLEOTIDE SEQUENCE</scope>
    <source>
        <strain evidence="2">RTP21484st1_B7_RTP21484_190118</strain>
    </source>
</reference>
<evidence type="ECO:0000256" key="1">
    <source>
        <dbReference type="SAM" id="Phobius"/>
    </source>
</evidence>
<dbReference type="InterPro" id="IPR025250">
    <property type="entry name" value="DUF4199"/>
</dbReference>
<dbReference type="AlphaFoldDB" id="A0A3D1UI24"/>
<feature type="transmembrane region" description="Helical" evidence="1">
    <location>
        <begin position="44"/>
        <end position="60"/>
    </location>
</feature>
<dbReference type="GeneID" id="61274997"/>
<proteinExistence type="predicted"/>
<dbReference type="Pfam" id="PF13858">
    <property type="entry name" value="DUF4199"/>
    <property type="match status" value="1"/>
</dbReference>
<name>A0A3D1UI24_9BACT</name>
<dbReference type="EMBL" id="JAQMRD010000011">
    <property type="protein sequence ID" value="MDB9223322.1"/>
    <property type="molecule type" value="Genomic_DNA"/>
</dbReference>
<evidence type="ECO:0000313" key="3">
    <source>
        <dbReference type="EMBL" id="RGY05563.1"/>
    </source>
</evidence>
<keyword evidence="1" id="KW-0472">Membrane</keyword>
<dbReference type="EMBL" id="QSCO01000017">
    <property type="protein sequence ID" value="RGY05563.1"/>
    <property type="molecule type" value="Genomic_DNA"/>
</dbReference>
<keyword evidence="1" id="KW-1133">Transmembrane helix</keyword>